<gene>
    <name evidence="2" type="ORF">CCAP1982_LOCUS20542</name>
</gene>
<reference evidence="2" key="1">
    <citation type="submission" date="2020-11" db="EMBL/GenBank/DDBJ databases">
        <authorList>
            <person name="Whitehead M."/>
        </authorList>
    </citation>
    <scope>NUCLEOTIDE SEQUENCE</scope>
    <source>
        <strain evidence="2">EGII</strain>
    </source>
</reference>
<feature type="region of interest" description="Disordered" evidence="1">
    <location>
        <begin position="247"/>
        <end position="272"/>
    </location>
</feature>
<feature type="region of interest" description="Disordered" evidence="1">
    <location>
        <begin position="1"/>
        <end position="50"/>
    </location>
</feature>
<keyword evidence="3" id="KW-1185">Reference proteome</keyword>
<dbReference type="AlphaFoldDB" id="A0A811VE51"/>
<evidence type="ECO:0000313" key="2">
    <source>
        <dbReference type="EMBL" id="CAD7012462.1"/>
    </source>
</evidence>
<proteinExistence type="predicted"/>
<feature type="compositionally biased region" description="Basic residues" evidence="1">
    <location>
        <begin position="28"/>
        <end position="37"/>
    </location>
</feature>
<organism evidence="2 3">
    <name type="scientific">Ceratitis capitata</name>
    <name type="common">Mediterranean fruit fly</name>
    <name type="synonym">Tephritis capitata</name>
    <dbReference type="NCBI Taxonomy" id="7213"/>
    <lineage>
        <taxon>Eukaryota</taxon>
        <taxon>Metazoa</taxon>
        <taxon>Ecdysozoa</taxon>
        <taxon>Arthropoda</taxon>
        <taxon>Hexapoda</taxon>
        <taxon>Insecta</taxon>
        <taxon>Pterygota</taxon>
        <taxon>Neoptera</taxon>
        <taxon>Endopterygota</taxon>
        <taxon>Diptera</taxon>
        <taxon>Brachycera</taxon>
        <taxon>Muscomorpha</taxon>
        <taxon>Tephritoidea</taxon>
        <taxon>Tephritidae</taxon>
        <taxon>Ceratitis</taxon>
        <taxon>Ceratitis</taxon>
    </lineage>
</organism>
<feature type="compositionally biased region" description="Polar residues" evidence="1">
    <location>
        <begin position="15"/>
        <end position="27"/>
    </location>
</feature>
<dbReference type="EMBL" id="CAJHJT010000056">
    <property type="protein sequence ID" value="CAD7012462.1"/>
    <property type="molecule type" value="Genomic_DNA"/>
</dbReference>
<accession>A0A811VE51</accession>
<evidence type="ECO:0000256" key="1">
    <source>
        <dbReference type="SAM" id="MobiDB-lite"/>
    </source>
</evidence>
<sequence length="284" mass="30040">MGQLSSHHDKRNNENRLSTATHFSNRAHSIRKSKVHNNSHSTLEPPANIANITNDESTSLLRVGGGNPRIKGLANGRPVTISEIGKRIELNSSDIFGSKDKDTNSVGGGAGDAGGGGVVGLASVRNGHNDIGDVDDDDAAWSNSNLQISKLTTVSALSPTTATTPIPSTENVISASTTVDGGGTKLSAPNKTSTSTSEYLTIGDRYHKTNNCYYRSPNGNFHKLPSDSYHKMTDGCYVRAADGTFRRIEPPPSISNGSSNAGKLHQRGDASGSSTRIKNICYVF</sequence>
<dbReference type="Proteomes" id="UP000606786">
    <property type="component" value="Unassembled WGS sequence"/>
</dbReference>
<protein>
    <submittedName>
        <fullName evidence="2">(Mediterranean fruit fly) hypothetical protein</fullName>
    </submittedName>
</protein>
<evidence type="ECO:0000313" key="3">
    <source>
        <dbReference type="Proteomes" id="UP000606786"/>
    </source>
</evidence>
<name>A0A811VE51_CERCA</name>
<comment type="caution">
    <text evidence="2">The sequence shown here is derived from an EMBL/GenBank/DDBJ whole genome shotgun (WGS) entry which is preliminary data.</text>
</comment>